<dbReference type="InterPro" id="IPR025110">
    <property type="entry name" value="AMP-bd_C"/>
</dbReference>
<evidence type="ECO:0000259" key="4">
    <source>
        <dbReference type="Pfam" id="PF00501"/>
    </source>
</evidence>
<dbReference type="InterPro" id="IPR042099">
    <property type="entry name" value="ANL_N_sf"/>
</dbReference>
<dbReference type="PANTHER" id="PTHR43201">
    <property type="entry name" value="ACYL-COA SYNTHETASE"/>
    <property type="match status" value="1"/>
</dbReference>
<feature type="domain" description="AMP-dependent synthetase/ligase" evidence="4">
    <location>
        <begin position="28"/>
        <end position="251"/>
    </location>
</feature>
<feature type="region of interest" description="Disordered" evidence="3">
    <location>
        <begin position="391"/>
        <end position="410"/>
    </location>
</feature>
<dbReference type="Proteomes" id="UP001589788">
    <property type="component" value="Unassembled WGS sequence"/>
</dbReference>
<gene>
    <name evidence="6" type="ORF">ACFFRE_09885</name>
</gene>
<comment type="caution">
    <text evidence="6">The sequence shown here is derived from an EMBL/GenBank/DDBJ whole genome shotgun (WGS) entry which is preliminary data.</text>
</comment>
<name>A0ABV6C418_9ACTN</name>
<dbReference type="PANTHER" id="PTHR43201:SF5">
    <property type="entry name" value="MEDIUM-CHAIN ACYL-COA LIGASE ACSF2, MITOCHONDRIAL"/>
    <property type="match status" value="1"/>
</dbReference>
<dbReference type="Pfam" id="PF13193">
    <property type="entry name" value="AMP-binding_C"/>
    <property type="match status" value="1"/>
</dbReference>
<organism evidence="6 7">
    <name type="scientific">Aciditerrimonas ferrireducens</name>
    <dbReference type="NCBI Taxonomy" id="667306"/>
    <lineage>
        <taxon>Bacteria</taxon>
        <taxon>Bacillati</taxon>
        <taxon>Actinomycetota</taxon>
        <taxon>Acidimicrobiia</taxon>
        <taxon>Acidimicrobiales</taxon>
        <taxon>Acidimicrobiaceae</taxon>
        <taxon>Aciditerrimonas</taxon>
    </lineage>
</organism>
<evidence type="ECO:0000313" key="6">
    <source>
        <dbReference type="EMBL" id="MFC0082441.1"/>
    </source>
</evidence>
<dbReference type="EMBL" id="JBHLYQ010000103">
    <property type="protein sequence ID" value="MFC0082441.1"/>
    <property type="molecule type" value="Genomic_DNA"/>
</dbReference>
<accession>A0ABV6C418</accession>
<dbReference type="Pfam" id="PF00501">
    <property type="entry name" value="AMP-binding"/>
    <property type="match status" value="1"/>
</dbReference>
<sequence length="410" mass="43826">ALEGRLPLVALDEAAPGLPLAQLRLAAGPAEPVGVDDRAPALLLYTSGTTGLPKGVIRSHRAEWLAALAHVIQTRMVPGERTLGVMPWCHTMGQRSLLATVALDGCLVVQRSFDPATTLALVAEERIGALYLAPTLYHDLVVEAERQDRRLPVPRLAAAGAPLSPSLVRRLVDRFAPEVVVNHYGSSEVYTVSIGPDQVAKPGSAGRAGLHARIRLVEPREDAQPEDLVSPGHTGLILVGLDSPEAFDGYWRRPDADQRSRRDGWYVTGDLGRVDEDGDLWIVGRLDDMIVTGGENVHPTEVEEVLLGHPKVQAAAVVGLPDERLGQVVTACLVAPGEDPEALAAELDAYCRASPTLAGFQRPRRFVVLDDVPRTASGKLQRAELRRLLLEGPATTPGGSATTPSSEEAT</sequence>
<proteinExistence type="inferred from homology"/>
<dbReference type="InterPro" id="IPR045851">
    <property type="entry name" value="AMP-bd_C_sf"/>
</dbReference>
<protein>
    <submittedName>
        <fullName evidence="6">Class I adenylate-forming enzyme family protein</fullName>
    </submittedName>
</protein>
<comment type="similarity">
    <text evidence="1">Belongs to the ATP-dependent AMP-binding enzyme family.</text>
</comment>
<evidence type="ECO:0000256" key="2">
    <source>
        <dbReference type="ARBA" id="ARBA00022598"/>
    </source>
</evidence>
<dbReference type="PROSITE" id="PS00455">
    <property type="entry name" value="AMP_BINDING"/>
    <property type="match status" value="1"/>
</dbReference>
<dbReference type="InterPro" id="IPR000873">
    <property type="entry name" value="AMP-dep_synth/lig_dom"/>
</dbReference>
<dbReference type="Gene3D" id="3.30.300.30">
    <property type="match status" value="1"/>
</dbReference>
<feature type="domain" description="AMP-binding enzyme C-terminal" evidence="5">
    <location>
        <begin position="301"/>
        <end position="379"/>
    </location>
</feature>
<keyword evidence="2" id="KW-0436">Ligase</keyword>
<evidence type="ECO:0000256" key="3">
    <source>
        <dbReference type="SAM" id="MobiDB-lite"/>
    </source>
</evidence>
<feature type="non-terminal residue" evidence="6">
    <location>
        <position position="1"/>
    </location>
</feature>
<evidence type="ECO:0000256" key="1">
    <source>
        <dbReference type="ARBA" id="ARBA00006432"/>
    </source>
</evidence>
<keyword evidence="7" id="KW-1185">Reference proteome</keyword>
<evidence type="ECO:0000259" key="5">
    <source>
        <dbReference type="Pfam" id="PF13193"/>
    </source>
</evidence>
<dbReference type="Gene3D" id="3.40.50.12780">
    <property type="entry name" value="N-terminal domain of ligase-like"/>
    <property type="match status" value="1"/>
</dbReference>
<dbReference type="RefSeq" id="WP_377790030.1">
    <property type="nucleotide sequence ID" value="NZ_JBHLYQ010000103.1"/>
</dbReference>
<dbReference type="InterPro" id="IPR020845">
    <property type="entry name" value="AMP-binding_CS"/>
</dbReference>
<reference evidence="6 7" key="1">
    <citation type="submission" date="2024-09" db="EMBL/GenBank/DDBJ databases">
        <authorList>
            <person name="Sun Q."/>
            <person name="Mori K."/>
        </authorList>
    </citation>
    <scope>NUCLEOTIDE SEQUENCE [LARGE SCALE GENOMIC DNA]</scope>
    <source>
        <strain evidence="6 7">JCM 15389</strain>
    </source>
</reference>
<dbReference type="SUPFAM" id="SSF56801">
    <property type="entry name" value="Acetyl-CoA synthetase-like"/>
    <property type="match status" value="1"/>
</dbReference>
<evidence type="ECO:0000313" key="7">
    <source>
        <dbReference type="Proteomes" id="UP001589788"/>
    </source>
</evidence>